<sequence length="376" mass="41752">MTAIYIGVMTGTSMDGVDFVAASFDPLYLHATLTLPFDPELRDELMALTLPDDNEIDRMGKADVALATMIGHGINTLIEKNHLDRSQIKAIGSHGQTIRHRPEHGFTLQIGDPNIITEITQIPVISDFRRRDMAAGGQGAPLVPAFHQAVFQHPTIHRVILNLGGIANVSLLPAGNPNGVYGFDTGPANILMDAWCERYTGHPFDENGNWAAYGQPIRGLLERLQAHAFFSKEPPKSTGREDFNLDWLDDQLADWRNDELEYQELEDTPENVQATLLKLTTRAIKKAIYRSDLDTGEVYVCGGGAYNSHLLEQLRWRLCKHHWSVQSTSVLGLSPTWVEATAFAWLAMRFMHQQAGNLPSVTGAEGFRVLGSITQR</sequence>
<dbReference type="CDD" id="cd24050">
    <property type="entry name" value="ASKHA_NBD_ANMK"/>
    <property type="match status" value="1"/>
</dbReference>
<dbReference type="Pfam" id="PF03702">
    <property type="entry name" value="AnmK"/>
    <property type="match status" value="1"/>
</dbReference>
<dbReference type="PANTHER" id="PTHR30605:SF0">
    <property type="entry name" value="ANHYDRO-N-ACETYLMURAMIC ACID KINASE"/>
    <property type="match status" value="1"/>
</dbReference>
<dbReference type="EC" id="2.7.1.170" evidence="1"/>
<dbReference type="HAMAP" id="MF_01270">
    <property type="entry name" value="AnhMurNAc_kinase"/>
    <property type="match status" value="1"/>
</dbReference>
<dbReference type="NCBIfam" id="NF007139">
    <property type="entry name" value="PRK09585.1-3"/>
    <property type="match status" value="1"/>
</dbReference>
<keyword evidence="1" id="KW-0119">Carbohydrate metabolism</keyword>
<dbReference type="RefSeq" id="WP_310864880.1">
    <property type="nucleotide sequence ID" value="NZ_CP134206.1"/>
</dbReference>
<comment type="catalytic activity">
    <reaction evidence="1">
        <text>1,6-anhydro-N-acetyl-beta-muramate + ATP + H2O = N-acetyl-D-muramate 6-phosphate + ADP + H(+)</text>
        <dbReference type="Rhea" id="RHEA:24952"/>
        <dbReference type="ChEBI" id="CHEBI:15377"/>
        <dbReference type="ChEBI" id="CHEBI:15378"/>
        <dbReference type="ChEBI" id="CHEBI:30616"/>
        <dbReference type="ChEBI" id="CHEBI:58690"/>
        <dbReference type="ChEBI" id="CHEBI:58722"/>
        <dbReference type="ChEBI" id="CHEBI:456216"/>
        <dbReference type="EC" id="2.7.1.170"/>
    </reaction>
</comment>
<gene>
    <name evidence="1" type="primary">anmK</name>
    <name evidence="2" type="ORF">RHP80_04370</name>
</gene>
<reference evidence="2" key="1">
    <citation type="submission" date="2023-09" db="EMBL/GenBank/DDBJ databases">
        <title>Acinetobacter soli.</title>
        <authorList>
            <person name="Kim B."/>
            <person name="Kim D."/>
            <person name="Park D."/>
        </authorList>
    </citation>
    <scope>NUCLEOTIDE SEQUENCE</scope>
    <source>
        <strain evidence="2">2023.05</strain>
    </source>
</reference>
<dbReference type="Proteomes" id="UP001256400">
    <property type="component" value="Chromosome"/>
</dbReference>
<keyword evidence="1" id="KW-0547">Nucleotide-binding</keyword>
<evidence type="ECO:0000313" key="2">
    <source>
        <dbReference type="EMBL" id="WND06390.1"/>
    </source>
</evidence>
<dbReference type="InterPro" id="IPR005338">
    <property type="entry name" value="Anhydro_N_Ac-Mur_kinase"/>
</dbReference>
<comment type="pathway">
    <text evidence="1">Cell wall biogenesis; peptidoglycan recycling.</text>
</comment>
<dbReference type="GO" id="GO:0016301">
    <property type="term" value="F:kinase activity"/>
    <property type="evidence" value="ECO:0007669"/>
    <property type="project" value="UniProtKB-KW"/>
</dbReference>
<dbReference type="EMBL" id="CP134206">
    <property type="protein sequence ID" value="WND06390.1"/>
    <property type="molecule type" value="Genomic_DNA"/>
</dbReference>
<evidence type="ECO:0000313" key="3">
    <source>
        <dbReference type="Proteomes" id="UP001256400"/>
    </source>
</evidence>
<dbReference type="GO" id="GO:0005524">
    <property type="term" value="F:ATP binding"/>
    <property type="evidence" value="ECO:0007669"/>
    <property type="project" value="UniProtKB-UniRule"/>
</dbReference>
<protein>
    <recommendedName>
        <fullName evidence="1">Anhydro-N-acetylmuramic acid kinase</fullName>
        <ecNumber evidence="1">2.7.1.170</ecNumber>
    </recommendedName>
    <alternativeName>
        <fullName evidence="1">AnhMurNAc kinase</fullName>
    </alternativeName>
</protein>
<dbReference type="Gene3D" id="3.30.420.40">
    <property type="match status" value="2"/>
</dbReference>
<feature type="binding site" evidence="1">
    <location>
        <begin position="11"/>
        <end position="18"/>
    </location>
    <ligand>
        <name>ATP</name>
        <dbReference type="ChEBI" id="CHEBI:30616"/>
    </ligand>
</feature>
<comment type="pathway">
    <text evidence="1">Amino-sugar metabolism; 1,6-anhydro-N-acetylmuramate degradation.</text>
</comment>
<keyword evidence="1" id="KW-0067">ATP-binding</keyword>
<dbReference type="GO" id="GO:0009254">
    <property type="term" value="P:peptidoglycan turnover"/>
    <property type="evidence" value="ECO:0007669"/>
    <property type="project" value="UniProtKB-UniRule"/>
</dbReference>
<accession>A0AB38YYX4</accession>
<organism evidence="2 3">
    <name type="scientific">Acinetobacter soli</name>
    <dbReference type="NCBI Taxonomy" id="487316"/>
    <lineage>
        <taxon>Bacteria</taxon>
        <taxon>Pseudomonadati</taxon>
        <taxon>Pseudomonadota</taxon>
        <taxon>Gammaproteobacteria</taxon>
        <taxon>Moraxellales</taxon>
        <taxon>Moraxellaceae</taxon>
        <taxon>Acinetobacter</taxon>
    </lineage>
</organism>
<proteinExistence type="inferred from homology"/>
<dbReference type="GO" id="GO:0097175">
    <property type="term" value="P:1,6-anhydro-N-acetyl-beta-muramic acid catabolic process"/>
    <property type="evidence" value="ECO:0007669"/>
    <property type="project" value="UniProtKB-UniRule"/>
</dbReference>
<dbReference type="SUPFAM" id="SSF53067">
    <property type="entry name" value="Actin-like ATPase domain"/>
    <property type="match status" value="1"/>
</dbReference>
<name>A0AB38YYX4_9GAMM</name>
<keyword evidence="1 2" id="KW-0418">Kinase</keyword>
<comment type="function">
    <text evidence="1">Catalyzes the specific phosphorylation of 1,6-anhydro-N-acetylmuramic acid (anhMurNAc) with the simultaneous cleavage of the 1,6-anhydro ring, generating MurNAc-6-P. Is required for the utilization of anhMurNAc either imported from the medium or derived from its own cell wall murein, and thus plays a role in cell wall recycling.</text>
</comment>
<dbReference type="AlphaFoldDB" id="A0AB38YYX4"/>
<dbReference type="PANTHER" id="PTHR30605">
    <property type="entry name" value="ANHYDRO-N-ACETYLMURAMIC ACID KINASE"/>
    <property type="match status" value="1"/>
</dbReference>
<dbReference type="InterPro" id="IPR043129">
    <property type="entry name" value="ATPase_NBD"/>
</dbReference>
<dbReference type="GO" id="GO:0016773">
    <property type="term" value="F:phosphotransferase activity, alcohol group as acceptor"/>
    <property type="evidence" value="ECO:0007669"/>
    <property type="project" value="UniProtKB-UniRule"/>
</dbReference>
<dbReference type="GO" id="GO:0006040">
    <property type="term" value="P:amino sugar metabolic process"/>
    <property type="evidence" value="ECO:0007669"/>
    <property type="project" value="InterPro"/>
</dbReference>
<keyword evidence="1 2" id="KW-0808">Transferase</keyword>
<comment type="similarity">
    <text evidence="1">Belongs to the anhydro-N-acetylmuramic acid kinase family.</text>
</comment>
<evidence type="ECO:0000256" key="1">
    <source>
        <dbReference type="HAMAP-Rule" id="MF_01270"/>
    </source>
</evidence>